<evidence type="ECO:0000313" key="2">
    <source>
        <dbReference type="EMBL" id="GJJ10711.1"/>
    </source>
</evidence>
<keyword evidence="3" id="KW-1185">Reference proteome</keyword>
<dbReference type="Proteomes" id="UP001050691">
    <property type="component" value="Unassembled WGS sequence"/>
</dbReference>
<protein>
    <submittedName>
        <fullName evidence="2">Uncharacterized protein</fullName>
    </submittedName>
</protein>
<evidence type="ECO:0000256" key="1">
    <source>
        <dbReference type="SAM" id="Coils"/>
    </source>
</evidence>
<comment type="caution">
    <text evidence="2">The sequence shown here is derived from an EMBL/GenBank/DDBJ whole genome shotgun (WGS) entry which is preliminary data.</text>
</comment>
<accession>A0AAV5A7V9</accession>
<name>A0AAV5A7V9_9AGAM</name>
<evidence type="ECO:0000313" key="3">
    <source>
        <dbReference type="Proteomes" id="UP001050691"/>
    </source>
</evidence>
<gene>
    <name evidence="2" type="ORF">Clacol_004938</name>
</gene>
<dbReference type="EMBL" id="BPWL01000005">
    <property type="protein sequence ID" value="GJJ10711.1"/>
    <property type="molecule type" value="Genomic_DNA"/>
</dbReference>
<dbReference type="AlphaFoldDB" id="A0AAV5A7V9"/>
<organism evidence="2 3">
    <name type="scientific">Clathrus columnatus</name>
    <dbReference type="NCBI Taxonomy" id="1419009"/>
    <lineage>
        <taxon>Eukaryota</taxon>
        <taxon>Fungi</taxon>
        <taxon>Dikarya</taxon>
        <taxon>Basidiomycota</taxon>
        <taxon>Agaricomycotina</taxon>
        <taxon>Agaricomycetes</taxon>
        <taxon>Phallomycetidae</taxon>
        <taxon>Phallales</taxon>
        <taxon>Clathraceae</taxon>
        <taxon>Clathrus</taxon>
    </lineage>
</organism>
<proteinExistence type="predicted"/>
<reference evidence="2" key="1">
    <citation type="submission" date="2021-10" db="EMBL/GenBank/DDBJ databases">
        <title>De novo Genome Assembly of Clathrus columnatus (Basidiomycota, Fungi) Using Illumina and Nanopore Sequence Data.</title>
        <authorList>
            <person name="Ogiso-Tanaka E."/>
            <person name="Itagaki H."/>
            <person name="Hosoya T."/>
            <person name="Hosaka K."/>
        </authorList>
    </citation>
    <scope>NUCLEOTIDE SEQUENCE</scope>
    <source>
        <strain evidence="2">MO-923</strain>
    </source>
</reference>
<feature type="coiled-coil region" evidence="1">
    <location>
        <begin position="32"/>
        <end position="91"/>
    </location>
</feature>
<sequence length="214" mass="24796">MNVDFEKKPFSDKNADLKVYFADTEQDWSRQFEQLEAKFEFQNENMKAEINRLRMAEVENKNIRVKHEGEINQLKTAVQQISNEIARLNVRALHRRVMLDKIRDKLVDKGVIPDDFKPTQNSNTLNRIVPLVIQGLNRNTHGLEMLSPPAIRAIFDTNLNTLRNDGNDVAHNASEKDIAEAVLDSRLTETDRENAKELFMWLNDGRKPTLQRNA</sequence>
<keyword evidence="1" id="KW-0175">Coiled coil</keyword>